<evidence type="ECO:0000313" key="2">
    <source>
        <dbReference type="EMBL" id="BAT04754.1"/>
    </source>
</evidence>
<feature type="compositionally biased region" description="Basic and acidic residues" evidence="1">
    <location>
        <begin position="62"/>
        <end position="74"/>
    </location>
</feature>
<gene>
    <name evidence="2" type="ordered locus">Os08g0290400</name>
    <name evidence="2" type="ORF">OSNPB_080290400</name>
</gene>
<accession>A0A0N7KPL5</accession>
<feature type="compositionally biased region" description="Basic residues" evidence="1">
    <location>
        <begin position="75"/>
        <end position="85"/>
    </location>
</feature>
<feature type="region of interest" description="Disordered" evidence="1">
    <location>
        <begin position="1"/>
        <end position="107"/>
    </location>
</feature>
<dbReference type="ExpressionAtlas" id="A0A0N7KPL5">
    <property type="expression patterns" value="baseline and differential"/>
</dbReference>
<organism evidence="2 3">
    <name type="scientific">Oryza sativa subsp. japonica</name>
    <name type="common">Rice</name>
    <dbReference type="NCBI Taxonomy" id="39947"/>
    <lineage>
        <taxon>Eukaryota</taxon>
        <taxon>Viridiplantae</taxon>
        <taxon>Streptophyta</taxon>
        <taxon>Embryophyta</taxon>
        <taxon>Tracheophyta</taxon>
        <taxon>Spermatophyta</taxon>
        <taxon>Magnoliopsida</taxon>
        <taxon>Liliopsida</taxon>
        <taxon>Poales</taxon>
        <taxon>Poaceae</taxon>
        <taxon>BOP clade</taxon>
        <taxon>Oryzoideae</taxon>
        <taxon>Oryzeae</taxon>
        <taxon>Oryzinae</taxon>
        <taxon>Oryza</taxon>
        <taxon>Oryza sativa</taxon>
    </lineage>
</organism>
<dbReference type="AlphaFoldDB" id="A0A0N7KPL5"/>
<proteinExistence type="predicted"/>
<reference evidence="2 3" key="2">
    <citation type="journal article" date="2013" name="Plant Cell Physiol.">
        <title>Rice Annotation Project Database (RAP-DB): an integrative and interactive database for rice genomics.</title>
        <authorList>
            <person name="Sakai H."/>
            <person name="Lee S.S."/>
            <person name="Tanaka T."/>
            <person name="Numa H."/>
            <person name="Kim J."/>
            <person name="Kawahara Y."/>
            <person name="Wakimoto H."/>
            <person name="Yang C.C."/>
            <person name="Iwamoto M."/>
            <person name="Abe T."/>
            <person name="Yamada Y."/>
            <person name="Muto A."/>
            <person name="Inokuchi H."/>
            <person name="Ikemura T."/>
            <person name="Matsumoto T."/>
            <person name="Sasaki T."/>
            <person name="Itoh T."/>
        </authorList>
    </citation>
    <scope>NUCLEOTIDE SEQUENCE [LARGE SCALE GENOMIC DNA]</scope>
    <source>
        <strain evidence="3">cv. Nipponbare</strain>
    </source>
</reference>
<protein>
    <submittedName>
        <fullName evidence="2">Os08g0290400 protein</fullName>
    </submittedName>
</protein>
<keyword evidence="3" id="KW-1185">Reference proteome</keyword>
<dbReference type="Proteomes" id="UP000059680">
    <property type="component" value="Chromosome 8"/>
</dbReference>
<feature type="non-terminal residue" evidence="2">
    <location>
        <position position="1"/>
    </location>
</feature>
<dbReference type="Gramene" id="Os08t0290400-02">
    <property type="protein sequence ID" value="Os08t0290400-02"/>
    <property type="gene ID" value="Os08g0290400"/>
</dbReference>
<name>A0A0N7KPL5_ORYSJ</name>
<reference evidence="2 3" key="3">
    <citation type="journal article" date="2013" name="Rice">
        <title>Improvement of the Oryza sativa Nipponbare reference genome using next generation sequence and optical map data.</title>
        <authorList>
            <person name="Kawahara Y."/>
            <person name="de la Bastide M."/>
            <person name="Hamilton J.P."/>
            <person name="Kanamori H."/>
            <person name="McCombie W.R."/>
            <person name="Ouyang S."/>
            <person name="Schwartz D.C."/>
            <person name="Tanaka T."/>
            <person name="Wu J."/>
            <person name="Zhou S."/>
            <person name="Childs K.L."/>
            <person name="Davidson R.M."/>
            <person name="Lin H."/>
            <person name="Quesada-Ocampo L."/>
            <person name="Vaillancourt B."/>
            <person name="Sakai H."/>
            <person name="Lee S.S."/>
            <person name="Kim J."/>
            <person name="Numa H."/>
            <person name="Itoh T."/>
            <person name="Buell C.R."/>
            <person name="Matsumoto T."/>
        </authorList>
    </citation>
    <scope>NUCLEOTIDE SEQUENCE [LARGE SCALE GENOMIC DNA]</scope>
    <source>
        <strain evidence="3">cv. Nipponbare</strain>
    </source>
</reference>
<reference evidence="3" key="1">
    <citation type="journal article" date="2005" name="Nature">
        <title>The map-based sequence of the rice genome.</title>
        <authorList>
            <consortium name="International rice genome sequencing project (IRGSP)"/>
            <person name="Matsumoto T."/>
            <person name="Wu J."/>
            <person name="Kanamori H."/>
            <person name="Katayose Y."/>
            <person name="Fujisawa M."/>
            <person name="Namiki N."/>
            <person name="Mizuno H."/>
            <person name="Yamamoto K."/>
            <person name="Antonio B.A."/>
            <person name="Baba T."/>
            <person name="Sakata K."/>
            <person name="Nagamura Y."/>
            <person name="Aoki H."/>
            <person name="Arikawa K."/>
            <person name="Arita K."/>
            <person name="Bito T."/>
            <person name="Chiden Y."/>
            <person name="Fujitsuka N."/>
            <person name="Fukunaka R."/>
            <person name="Hamada M."/>
            <person name="Harada C."/>
            <person name="Hayashi A."/>
            <person name="Hijishita S."/>
            <person name="Honda M."/>
            <person name="Hosokawa S."/>
            <person name="Ichikawa Y."/>
            <person name="Idonuma A."/>
            <person name="Iijima M."/>
            <person name="Ikeda M."/>
            <person name="Ikeno M."/>
            <person name="Ito K."/>
            <person name="Ito S."/>
            <person name="Ito T."/>
            <person name="Ito Y."/>
            <person name="Ito Y."/>
            <person name="Iwabuchi A."/>
            <person name="Kamiya K."/>
            <person name="Karasawa W."/>
            <person name="Kurita K."/>
            <person name="Katagiri S."/>
            <person name="Kikuta A."/>
            <person name="Kobayashi H."/>
            <person name="Kobayashi N."/>
            <person name="Machita K."/>
            <person name="Maehara T."/>
            <person name="Masukawa M."/>
            <person name="Mizubayashi T."/>
            <person name="Mukai Y."/>
            <person name="Nagasaki H."/>
            <person name="Nagata Y."/>
            <person name="Naito S."/>
            <person name="Nakashima M."/>
            <person name="Nakama Y."/>
            <person name="Nakamichi Y."/>
            <person name="Nakamura M."/>
            <person name="Meguro A."/>
            <person name="Negishi M."/>
            <person name="Ohta I."/>
            <person name="Ohta T."/>
            <person name="Okamoto M."/>
            <person name="Ono N."/>
            <person name="Saji S."/>
            <person name="Sakaguchi M."/>
            <person name="Sakai K."/>
            <person name="Shibata M."/>
            <person name="Shimokawa T."/>
            <person name="Song J."/>
            <person name="Takazaki Y."/>
            <person name="Terasawa K."/>
            <person name="Tsugane M."/>
            <person name="Tsuji K."/>
            <person name="Ueda S."/>
            <person name="Waki K."/>
            <person name="Yamagata H."/>
            <person name="Yamamoto M."/>
            <person name="Yamamoto S."/>
            <person name="Yamane H."/>
            <person name="Yoshiki S."/>
            <person name="Yoshihara R."/>
            <person name="Yukawa K."/>
            <person name="Zhong H."/>
            <person name="Yano M."/>
            <person name="Yuan Q."/>
            <person name="Ouyang S."/>
            <person name="Liu J."/>
            <person name="Jones K.M."/>
            <person name="Gansberger K."/>
            <person name="Moffat K."/>
            <person name="Hill J."/>
            <person name="Bera J."/>
            <person name="Fadrosh D."/>
            <person name="Jin S."/>
            <person name="Johri S."/>
            <person name="Kim M."/>
            <person name="Overton L."/>
            <person name="Reardon M."/>
            <person name="Tsitrin T."/>
            <person name="Vuong H."/>
            <person name="Weaver B."/>
            <person name="Ciecko A."/>
            <person name="Tallon L."/>
            <person name="Jackson J."/>
            <person name="Pai G."/>
            <person name="Aken S.V."/>
            <person name="Utterback T."/>
            <person name="Reidmuller S."/>
            <person name="Feldblyum T."/>
            <person name="Hsiao J."/>
            <person name="Zismann V."/>
            <person name="Iobst S."/>
            <person name="de Vazeille A.R."/>
            <person name="Buell C.R."/>
            <person name="Ying K."/>
            <person name="Li Y."/>
            <person name="Lu T."/>
            <person name="Huang Y."/>
            <person name="Zhao Q."/>
            <person name="Feng Q."/>
            <person name="Zhang L."/>
            <person name="Zhu J."/>
            <person name="Weng Q."/>
            <person name="Mu J."/>
            <person name="Lu Y."/>
            <person name="Fan D."/>
            <person name="Liu Y."/>
            <person name="Guan J."/>
            <person name="Zhang Y."/>
            <person name="Yu S."/>
            <person name="Liu X."/>
            <person name="Zhang Y."/>
            <person name="Hong G."/>
            <person name="Han B."/>
            <person name="Choisne N."/>
            <person name="Demange N."/>
            <person name="Orjeda G."/>
            <person name="Samain S."/>
            <person name="Cattolico L."/>
            <person name="Pelletier E."/>
            <person name="Couloux A."/>
            <person name="Segurens B."/>
            <person name="Wincker P."/>
            <person name="D'Hont A."/>
            <person name="Scarpelli C."/>
            <person name="Weissenbach J."/>
            <person name="Salanoubat M."/>
            <person name="Quetier F."/>
            <person name="Yu Y."/>
            <person name="Kim H.R."/>
            <person name="Rambo T."/>
            <person name="Currie J."/>
            <person name="Collura K."/>
            <person name="Luo M."/>
            <person name="Yang T."/>
            <person name="Ammiraju J.S.S."/>
            <person name="Engler F."/>
            <person name="Soderlund C."/>
            <person name="Wing R.A."/>
            <person name="Palmer L.E."/>
            <person name="de la Bastide M."/>
            <person name="Spiegel L."/>
            <person name="Nascimento L."/>
            <person name="Zutavern T."/>
            <person name="O'Shaughnessy A."/>
            <person name="Dike S."/>
            <person name="Dedhia N."/>
            <person name="Preston R."/>
            <person name="Balija V."/>
            <person name="McCombie W.R."/>
            <person name="Chow T."/>
            <person name="Chen H."/>
            <person name="Chung M."/>
            <person name="Chen C."/>
            <person name="Shaw J."/>
            <person name="Wu H."/>
            <person name="Hsiao K."/>
            <person name="Chao Y."/>
            <person name="Chu M."/>
            <person name="Cheng C."/>
            <person name="Hour A."/>
            <person name="Lee P."/>
            <person name="Lin S."/>
            <person name="Lin Y."/>
            <person name="Liou J."/>
            <person name="Liu S."/>
            <person name="Hsing Y."/>
            <person name="Raghuvanshi S."/>
            <person name="Mohanty A."/>
            <person name="Bharti A.K."/>
            <person name="Gaur A."/>
            <person name="Gupta V."/>
            <person name="Kumar D."/>
            <person name="Ravi V."/>
            <person name="Vij S."/>
            <person name="Kapur A."/>
            <person name="Khurana P."/>
            <person name="Khurana P."/>
            <person name="Khurana J.P."/>
            <person name="Tyagi A.K."/>
            <person name="Gaikwad K."/>
            <person name="Singh A."/>
            <person name="Dalal V."/>
            <person name="Srivastava S."/>
            <person name="Dixit A."/>
            <person name="Pal A.K."/>
            <person name="Ghazi I.A."/>
            <person name="Yadav M."/>
            <person name="Pandit A."/>
            <person name="Bhargava A."/>
            <person name="Sureshbabu K."/>
            <person name="Batra K."/>
            <person name="Sharma T.R."/>
            <person name="Mohapatra T."/>
            <person name="Singh N.K."/>
            <person name="Messing J."/>
            <person name="Nelson A.B."/>
            <person name="Fuks G."/>
            <person name="Kavchok S."/>
            <person name="Keizer G."/>
            <person name="Linton E."/>
            <person name="Llaca V."/>
            <person name="Song R."/>
            <person name="Tanyolac B."/>
            <person name="Young S."/>
            <person name="Ho-Il K."/>
            <person name="Hahn J.H."/>
            <person name="Sangsakoo G."/>
            <person name="Vanavichit A."/>
            <person name="de Mattos Luiz.A.T."/>
            <person name="Zimmer P.D."/>
            <person name="Malone G."/>
            <person name="Dellagostin O."/>
            <person name="de Oliveira A.C."/>
            <person name="Bevan M."/>
            <person name="Bancroft I."/>
            <person name="Minx P."/>
            <person name="Cordum H."/>
            <person name="Wilson R."/>
            <person name="Cheng Z."/>
            <person name="Jin W."/>
            <person name="Jiang J."/>
            <person name="Leong S.A."/>
            <person name="Iwama H."/>
            <person name="Gojobori T."/>
            <person name="Itoh T."/>
            <person name="Niimura Y."/>
            <person name="Fujii Y."/>
            <person name="Habara T."/>
            <person name="Sakai H."/>
            <person name="Sato Y."/>
            <person name="Wilson G."/>
            <person name="Kumar K."/>
            <person name="McCouch S."/>
            <person name="Juretic N."/>
            <person name="Hoen D."/>
            <person name="Wright S."/>
            <person name="Bruskiewich R."/>
            <person name="Bureau T."/>
            <person name="Miyao A."/>
            <person name="Hirochika H."/>
            <person name="Nishikawa T."/>
            <person name="Kadowaki K."/>
            <person name="Sugiura M."/>
            <person name="Burr B."/>
            <person name="Sasaki T."/>
        </authorList>
    </citation>
    <scope>NUCLEOTIDE SEQUENCE [LARGE SCALE GENOMIC DNA]</scope>
    <source>
        <strain evidence="3">cv. Nipponbare</strain>
    </source>
</reference>
<evidence type="ECO:0000256" key="1">
    <source>
        <dbReference type="SAM" id="MobiDB-lite"/>
    </source>
</evidence>
<sequence length="107" mass="11732">TKLWPLAPGARWPRRNPPTLRLCPPPPLPSATSGEGNRRAAAGVVGEGGSLQSPTIPPFPLRRRDLPDYYERRPGARARCRRGGRRASPPSRSRRSHPPPTRRCGTG</sequence>
<evidence type="ECO:0000313" key="3">
    <source>
        <dbReference type="Proteomes" id="UP000059680"/>
    </source>
</evidence>
<dbReference type="EMBL" id="AP014964">
    <property type="protein sequence ID" value="BAT04754.1"/>
    <property type="molecule type" value="Genomic_DNA"/>
</dbReference>